<evidence type="ECO:0000313" key="2">
    <source>
        <dbReference type="Proteomes" id="UP000789525"/>
    </source>
</evidence>
<accession>A0ACA9R6K0</accession>
<proteinExistence type="predicted"/>
<keyword evidence="2" id="KW-1185">Reference proteome</keyword>
<reference evidence="1" key="1">
    <citation type="submission" date="2021-06" db="EMBL/GenBank/DDBJ databases">
        <authorList>
            <person name="Kallberg Y."/>
            <person name="Tangrot J."/>
            <person name="Rosling A."/>
        </authorList>
    </citation>
    <scope>NUCLEOTIDE SEQUENCE</scope>
    <source>
        <strain evidence="1">CL356</strain>
    </source>
</reference>
<sequence length="54" mass="6515">NVWHRLKIYKRRQVKSYELKQYRGKSLLNLTSSPPLSRDKYQSVNTDDSLWCQS</sequence>
<dbReference type="Proteomes" id="UP000789525">
    <property type="component" value="Unassembled WGS sequence"/>
</dbReference>
<gene>
    <name evidence="1" type="ORF">ACOLOM_LOCUS14199</name>
</gene>
<organism evidence="1 2">
    <name type="scientific">Acaulospora colombiana</name>
    <dbReference type="NCBI Taxonomy" id="27376"/>
    <lineage>
        <taxon>Eukaryota</taxon>
        <taxon>Fungi</taxon>
        <taxon>Fungi incertae sedis</taxon>
        <taxon>Mucoromycota</taxon>
        <taxon>Glomeromycotina</taxon>
        <taxon>Glomeromycetes</taxon>
        <taxon>Diversisporales</taxon>
        <taxon>Acaulosporaceae</taxon>
        <taxon>Acaulospora</taxon>
    </lineage>
</organism>
<evidence type="ECO:0000313" key="1">
    <source>
        <dbReference type="EMBL" id="CAG8778209.1"/>
    </source>
</evidence>
<protein>
    <submittedName>
        <fullName evidence="1">14822_t:CDS:1</fullName>
    </submittedName>
</protein>
<feature type="non-terminal residue" evidence="1">
    <location>
        <position position="54"/>
    </location>
</feature>
<name>A0ACA9R6K0_9GLOM</name>
<dbReference type="EMBL" id="CAJVPT010069575">
    <property type="protein sequence ID" value="CAG8778209.1"/>
    <property type="molecule type" value="Genomic_DNA"/>
</dbReference>
<comment type="caution">
    <text evidence="1">The sequence shown here is derived from an EMBL/GenBank/DDBJ whole genome shotgun (WGS) entry which is preliminary data.</text>
</comment>
<feature type="non-terminal residue" evidence="1">
    <location>
        <position position="1"/>
    </location>
</feature>